<protein>
    <submittedName>
        <fullName evidence="2">Uncharacterized protein</fullName>
    </submittedName>
</protein>
<dbReference type="Proteomes" id="UP001497516">
    <property type="component" value="Chromosome 10"/>
</dbReference>
<accession>A0AAV2CSB0</accession>
<dbReference type="EMBL" id="OZ034814">
    <property type="protein sequence ID" value="CAL1358715.1"/>
    <property type="molecule type" value="Genomic_DNA"/>
</dbReference>
<dbReference type="Pfam" id="PF02458">
    <property type="entry name" value="Transferase"/>
    <property type="match status" value="1"/>
</dbReference>
<dbReference type="InterPro" id="IPR023213">
    <property type="entry name" value="CAT-like_dom_sf"/>
</dbReference>
<dbReference type="Gene3D" id="3.30.559.10">
    <property type="entry name" value="Chloramphenicol acetyltransferase-like domain"/>
    <property type="match status" value="2"/>
</dbReference>
<comment type="similarity">
    <text evidence="1">Belongs to the plant acyltransferase family.</text>
</comment>
<proteinExistence type="inferred from homology"/>
<dbReference type="PANTHER" id="PTHR31642:SF158">
    <property type="entry name" value="N-BENZOYLTRANSFERASE PROTEIN, PUTATIVE-RELATED"/>
    <property type="match status" value="1"/>
</dbReference>
<evidence type="ECO:0000256" key="1">
    <source>
        <dbReference type="ARBA" id="ARBA00009861"/>
    </source>
</evidence>
<gene>
    <name evidence="2" type="ORF">LTRI10_LOCUS6248</name>
</gene>
<dbReference type="GO" id="GO:0016747">
    <property type="term" value="F:acyltransferase activity, transferring groups other than amino-acyl groups"/>
    <property type="evidence" value="ECO:0007669"/>
    <property type="project" value="TreeGrafter"/>
</dbReference>
<evidence type="ECO:0000313" key="3">
    <source>
        <dbReference type="Proteomes" id="UP001497516"/>
    </source>
</evidence>
<keyword evidence="3" id="KW-1185">Reference proteome</keyword>
<sequence>MKVTVKETTMVRPAESRPRHSLWLSNLDLLQLRSHVTRAICAYNKPPASSSSESFFDVGVLKEALRKALVPFYPVAGRFRRDGGDGRLEVDCNGEGVLFQEAETEASLAELGDFLLMADIGRRREFSPGEEAEELSVELVPRVDYSGGVSSYPLVILQVTRFKCGGVCLGIGIHHALADGESSLSFINTWADMARGLPVTATPFWDRTILRARRPATPKFQHIEYDPHPTMMIAKNNPPKPATVAILKITPEQLNTLKNMARARYSTYEILAAHIWRCASKARGLINIQPTKMQMSVDGRLRLSPPPPPGYFGNVIFHTTPVALAGELASEPMEQTLERIQQALSRMDGEYLRSAIDYLEDPTSPEGIRQVPGHCRSPNLWVVSWMRLPSKTADFGWGSSTLFHVADITEGLGILLPRNPADGSLSLAICLESDAIEGFKKMFYEFDP</sequence>
<name>A0AAV2CSB0_9ROSI</name>
<dbReference type="PANTHER" id="PTHR31642">
    <property type="entry name" value="TRICHOTHECENE 3-O-ACETYLTRANSFERASE"/>
    <property type="match status" value="1"/>
</dbReference>
<reference evidence="2 3" key="1">
    <citation type="submission" date="2024-04" db="EMBL/GenBank/DDBJ databases">
        <authorList>
            <person name="Fracassetti M."/>
        </authorList>
    </citation>
    <scope>NUCLEOTIDE SEQUENCE [LARGE SCALE GENOMIC DNA]</scope>
</reference>
<evidence type="ECO:0000313" key="2">
    <source>
        <dbReference type="EMBL" id="CAL1358715.1"/>
    </source>
</evidence>
<dbReference type="AlphaFoldDB" id="A0AAV2CSB0"/>
<organism evidence="2 3">
    <name type="scientific">Linum trigynum</name>
    <dbReference type="NCBI Taxonomy" id="586398"/>
    <lineage>
        <taxon>Eukaryota</taxon>
        <taxon>Viridiplantae</taxon>
        <taxon>Streptophyta</taxon>
        <taxon>Embryophyta</taxon>
        <taxon>Tracheophyta</taxon>
        <taxon>Spermatophyta</taxon>
        <taxon>Magnoliopsida</taxon>
        <taxon>eudicotyledons</taxon>
        <taxon>Gunneridae</taxon>
        <taxon>Pentapetalae</taxon>
        <taxon>rosids</taxon>
        <taxon>fabids</taxon>
        <taxon>Malpighiales</taxon>
        <taxon>Linaceae</taxon>
        <taxon>Linum</taxon>
    </lineage>
</organism>
<dbReference type="InterPro" id="IPR050317">
    <property type="entry name" value="Plant_Fungal_Acyltransferase"/>
</dbReference>